<dbReference type="Pfam" id="PF00015">
    <property type="entry name" value="MCPsignal"/>
    <property type="match status" value="1"/>
</dbReference>
<keyword evidence="6" id="KW-0472">Membrane</keyword>
<dbReference type="Pfam" id="PF12729">
    <property type="entry name" value="4HB_MCP_1"/>
    <property type="match status" value="1"/>
</dbReference>
<keyword evidence="2" id="KW-0997">Cell inner membrane</keyword>
<sequence length="562" mass="58724">MSVWRDLSIRAKLVAAFSVLIFLFAASGVSAIQNFSAFNAIATDMVENYQASLEQLDAMKEQIYQYRLTWAKSLIFKDDPKQLAVFDQSFPALKAKLDDAERRYERTITSAEERALYDTFKSNADHYVEGVGTAMALLRAGKVAEATTVADELRTTATALADALSKDIHLNIVGMHQDAEAASSRYTSGRIVILAMVGVALVIAVWAGWTLVSSIAGPVRELTGAMRRLADHDLEVAVPARGRGDEIGAMAAAVQVFKDKMVEGDALAAAQAAEQAAKERRTEALEALVRDFEGKTAELVRSLAAAATEMQATANSVAAAADQTNQQSSAVAVAAEQASANVQTVASATEQLAGSIKEIGRQVTTSRDIAKQAIAASEATGHTVQALSESAHKIGEVVQLISTIAGQTNLLALNATIEAARAGEAGKGFAVVASEVKNLANQTARATEDIEKQIGEVQGLTQKTVGAIEHISHTIAEMSDIALAIATAIEEQDATTGEIARSVSEAAKGTEDVARNIAGVHQASATTGAAASQILGASGDLSKQAETLSGEVGGFIAGVKAA</sequence>
<keyword evidence="2" id="KW-1003">Cell membrane</keyword>
<evidence type="ECO:0000256" key="5">
    <source>
        <dbReference type="PROSITE-ProRule" id="PRU00284"/>
    </source>
</evidence>
<evidence type="ECO:0000313" key="10">
    <source>
        <dbReference type="EMBL" id="GGF45447.1"/>
    </source>
</evidence>
<dbReference type="AlphaFoldDB" id="A0A8J3E6W4"/>
<protein>
    <submittedName>
        <fullName evidence="10">Chemotaxis sensory transducer</fullName>
    </submittedName>
</protein>
<dbReference type="PROSITE" id="PS50111">
    <property type="entry name" value="CHEMOTAXIS_TRANSDUC_2"/>
    <property type="match status" value="1"/>
</dbReference>
<keyword evidence="3 5" id="KW-0807">Transducer</keyword>
<accession>A0A8J3E6W4</accession>
<dbReference type="InterPro" id="IPR003660">
    <property type="entry name" value="HAMP_dom"/>
</dbReference>
<evidence type="ECO:0000259" key="8">
    <source>
        <dbReference type="PROSITE" id="PS50192"/>
    </source>
</evidence>
<evidence type="ECO:0000256" key="4">
    <source>
        <dbReference type="ARBA" id="ARBA00029447"/>
    </source>
</evidence>
<gene>
    <name evidence="10" type="ORF">GCM10011611_59840</name>
</gene>
<evidence type="ECO:0000256" key="6">
    <source>
        <dbReference type="SAM" id="Phobius"/>
    </source>
</evidence>
<evidence type="ECO:0000259" key="9">
    <source>
        <dbReference type="PROSITE" id="PS50885"/>
    </source>
</evidence>
<dbReference type="Gene3D" id="1.10.287.950">
    <property type="entry name" value="Methyl-accepting chemotaxis protein"/>
    <property type="match status" value="1"/>
</dbReference>
<comment type="similarity">
    <text evidence="4">Belongs to the methyl-accepting chemotaxis (MCP) protein family.</text>
</comment>
<feature type="domain" description="Methyl-accepting transducer" evidence="7">
    <location>
        <begin position="306"/>
        <end position="542"/>
    </location>
</feature>
<evidence type="ECO:0000259" key="7">
    <source>
        <dbReference type="PROSITE" id="PS50111"/>
    </source>
</evidence>
<keyword evidence="11" id="KW-1185">Reference proteome</keyword>
<feature type="transmembrane region" description="Helical" evidence="6">
    <location>
        <begin position="191"/>
        <end position="212"/>
    </location>
</feature>
<evidence type="ECO:0000256" key="1">
    <source>
        <dbReference type="ARBA" id="ARBA00004429"/>
    </source>
</evidence>
<dbReference type="GO" id="GO:0007165">
    <property type="term" value="P:signal transduction"/>
    <property type="evidence" value="ECO:0007669"/>
    <property type="project" value="UniProtKB-KW"/>
</dbReference>
<dbReference type="InterPro" id="IPR004089">
    <property type="entry name" value="MCPsignal_dom"/>
</dbReference>
<dbReference type="PROSITE" id="PS50885">
    <property type="entry name" value="HAMP"/>
    <property type="match status" value="1"/>
</dbReference>
<dbReference type="Pfam" id="PF00672">
    <property type="entry name" value="HAMP"/>
    <property type="match status" value="1"/>
</dbReference>
<feature type="domain" description="T-SNARE coiled-coil homology" evidence="8">
    <location>
        <begin position="458"/>
        <end position="520"/>
    </location>
</feature>
<keyword evidence="6" id="KW-0812">Transmembrane</keyword>
<dbReference type="Proteomes" id="UP000646365">
    <property type="component" value="Unassembled WGS sequence"/>
</dbReference>
<dbReference type="SMART" id="SM00304">
    <property type="entry name" value="HAMP"/>
    <property type="match status" value="1"/>
</dbReference>
<proteinExistence type="inferred from homology"/>
<reference evidence="10" key="2">
    <citation type="submission" date="2020-09" db="EMBL/GenBank/DDBJ databases">
        <authorList>
            <person name="Sun Q."/>
            <person name="Zhou Y."/>
        </authorList>
    </citation>
    <scope>NUCLEOTIDE SEQUENCE</scope>
    <source>
        <strain evidence="10">CGMCC 1.15725</strain>
    </source>
</reference>
<dbReference type="GO" id="GO:0005886">
    <property type="term" value="C:plasma membrane"/>
    <property type="evidence" value="ECO:0007669"/>
    <property type="project" value="UniProtKB-SubCell"/>
</dbReference>
<dbReference type="InterPro" id="IPR000727">
    <property type="entry name" value="T_SNARE_dom"/>
</dbReference>
<dbReference type="SMART" id="SM00283">
    <property type="entry name" value="MA"/>
    <property type="match status" value="1"/>
</dbReference>
<reference evidence="10" key="1">
    <citation type="journal article" date="2014" name="Int. J. Syst. Evol. Microbiol.">
        <title>Complete genome sequence of Corynebacterium casei LMG S-19264T (=DSM 44701T), isolated from a smear-ripened cheese.</title>
        <authorList>
            <consortium name="US DOE Joint Genome Institute (JGI-PGF)"/>
            <person name="Walter F."/>
            <person name="Albersmeier A."/>
            <person name="Kalinowski J."/>
            <person name="Ruckert C."/>
        </authorList>
    </citation>
    <scope>NUCLEOTIDE SEQUENCE</scope>
    <source>
        <strain evidence="10">CGMCC 1.15725</strain>
    </source>
</reference>
<organism evidence="10 11">
    <name type="scientific">Aliidongia dinghuensis</name>
    <dbReference type="NCBI Taxonomy" id="1867774"/>
    <lineage>
        <taxon>Bacteria</taxon>
        <taxon>Pseudomonadati</taxon>
        <taxon>Pseudomonadota</taxon>
        <taxon>Alphaproteobacteria</taxon>
        <taxon>Rhodospirillales</taxon>
        <taxon>Dongiaceae</taxon>
        <taxon>Aliidongia</taxon>
    </lineage>
</organism>
<evidence type="ECO:0000313" key="11">
    <source>
        <dbReference type="Proteomes" id="UP000646365"/>
    </source>
</evidence>
<dbReference type="PANTHER" id="PTHR32089">
    <property type="entry name" value="METHYL-ACCEPTING CHEMOTAXIS PROTEIN MCPB"/>
    <property type="match status" value="1"/>
</dbReference>
<dbReference type="PANTHER" id="PTHR32089:SF112">
    <property type="entry name" value="LYSOZYME-LIKE PROTEIN-RELATED"/>
    <property type="match status" value="1"/>
</dbReference>
<feature type="domain" description="HAMP" evidence="9">
    <location>
        <begin position="213"/>
        <end position="266"/>
    </location>
</feature>
<dbReference type="Gene3D" id="6.10.340.10">
    <property type="match status" value="1"/>
</dbReference>
<dbReference type="PROSITE" id="PS50192">
    <property type="entry name" value="T_SNARE"/>
    <property type="match status" value="1"/>
</dbReference>
<evidence type="ECO:0000256" key="3">
    <source>
        <dbReference type="ARBA" id="ARBA00023224"/>
    </source>
</evidence>
<name>A0A8J3E6W4_9PROT</name>
<dbReference type="SUPFAM" id="SSF58104">
    <property type="entry name" value="Methyl-accepting chemotaxis protein (MCP) signaling domain"/>
    <property type="match status" value="1"/>
</dbReference>
<dbReference type="CDD" id="cd06225">
    <property type="entry name" value="HAMP"/>
    <property type="match status" value="1"/>
</dbReference>
<comment type="subcellular location">
    <subcellularLocation>
        <location evidence="1">Cell inner membrane</location>
        <topology evidence="1">Multi-pass membrane protein</topology>
    </subcellularLocation>
</comment>
<keyword evidence="6" id="KW-1133">Transmembrane helix</keyword>
<evidence type="ECO:0000256" key="2">
    <source>
        <dbReference type="ARBA" id="ARBA00022519"/>
    </source>
</evidence>
<comment type="caution">
    <text evidence="10">The sequence shown here is derived from an EMBL/GenBank/DDBJ whole genome shotgun (WGS) entry which is preliminary data.</text>
</comment>
<dbReference type="InterPro" id="IPR024478">
    <property type="entry name" value="HlyB_4HB_MCP"/>
</dbReference>
<dbReference type="EMBL" id="BMJQ01000022">
    <property type="protein sequence ID" value="GGF45447.1"/>
    <property type="molecule type" value="Genomic_DNA"/>
</dbReference>